<dbReference type="RefSeq" id="WP_089269279.1">
    <property type="nucleotide sequence ID" value="NZ_FZNN01000002.1"/>
</dbReference>
<keyword evidence="2" id="KW-1185">Reference proteome</keyword>
<protein>
    <submittedName>
        <fullName evidence="1">Uncharacterized protein</fullName>
    </submittedName>
</protein>
<sequence>MTTLKSSETFLAGDTSGLVELLEKLQIFNAEDTSPHKKNVAPGKFRADVVSGDISLENDDIMTAVLNQSESLENALFSCVEHGAENGIPEHLIPQLHEIVFYIHTIFGEVPAKKIRQMYALFGRDEYLW</sequence>
<evidence type="ECO:0000313" key="1">
    <source>
        <dbReference type="EMBL" id="SNR35039.1"/>
    </source>
</evidence>
<dbReference type="AlphaFoldDB" id="A0A238VNH8"/>
<dbReference type="Proteomes" id="UP000198417">
    <property type="component" value="Unassembled WGS sequence"/>
</dbReference>
<reference evidence="1 2" key="1">
    <citation type="submission" date="2017-06" db="EMBL/GenBank/DDBJ databases">
        <authorList>
            <person name="Kim H.J."/>
            <person name="Triplett B.A."/>
        </authorList>
    </citation>
    <scope>NUCLEOTIDE SEQUENCE [LARGE SCALE GENOMIC DNA]</scope>
    <source>
        <strain evidence="1 2">DSM 29052</strain>
    </source>
</reference>
<accession>A0A238VNH8</accession>
<gene>
    <name evidence="1" type="ORF">SAMN06265370_102339</name>
</gene>
<proteinExistence type="predicted"/>
<evidence type="ECO:0000313" key="2">
    <source>
        <dbReference type="Proteomes" id="UP000198417"/>
    </source>
</evidence>
<name>A0A238VNH8_9RHOB</name>
<dbReference type="EMBL" id="FZNN01000002">
    <property type="protein sequence ID" value="SNR35039.1"/>
    <property type="molecule type" value="Genomic_DNA"/>
</dbReference>
<organism evidence="1 2">
    <name type="scientific">Puniceibacterium sediminis</name>
    <dbReference type="NCBI Taxonomy" id="1608407"/>
    <lineage>
        <taxon>Bacteria</taxon>
        <taxon>Pseudomonadati</taxon>
        <taxon>Pseudomonadota</taxon>
        <taxon>Alphaproteobacteria</taxon>
        <taxon>Rhodobacterales</taxon>
        <taxon>Paracoccaceae</taxon>
        <taxon>Puniceibacterium</taxon>
    </lineage>
</organism>